<name>A0A0U2IG96_ACAPC</name>
<accession>A0A0U2IG96</accession>
<dbReference type="AlphaFoldDB" id="A0A0U2IG96"/>
<protein>
    <submittedName>
        <fullName evidence="1">Uncharacterized protein</fullName>
    </submittedName>
</protein>
<organism evidence="1">
    <name type="scientific">Acartia pacifica</name>
    <name type="common">Copepod</name>
    <dbReference type="NCBI Taxonomy" id="335913"/>
    <lineage>
        <taxon>Eukaryota</taxon>
        <taxon>Metazoa</taxon>
        <taxon>Ecdysozoa</taxon>
        <taxon>Arthropoda</taxon>
        <taxon>Crustacea</taxon>
        <taxon>Multicrustacea</taxon>
        <taxon>Hexanauplia</taxon>
        <taxon>Copepoda</taxon>
        <taxon>Calanoida</taxon>
        <taxon>Acartiidae</taxon>
        <taxon>Acartia</taxon>
    </lineage>
</organism>
<evidence type="ECO:0000313" key="1">
    <source>
        <dbReference type="EMBL" id="ALS04547.1"/>
    </source>
</evidence>
<reference evidence="1" key="1">
    <citation type="journal article" date="2015" name="Sci. Rep.">
        <title>Spliced leader RNA trans-splicing discovered in copepods.</title>
        <authorList>
            <person name="Yang F."/>
            <person name="Xu D."/>
            <person name="Zhuang Y."/>
            <person name="Yi X."/>
            <person name="Huang Y."/>
            <person name="Chen H."/>
            <person name="Lin S."/>
            <person name="Campbell D.A."/>
            <person name="Sturm N.R."/>
            <person name="Liu G."/>
            <person name="Zhang H."/>
        </authorList>
    </citation>
    <scope>NUCLEOTIDE SEQUENCE</scope>
</reference>
<proteinExistence type="evidence at transcript level"/>
<dbReference type="EMBL" id="KT754713">
    <property type="protein sequence ID" value="ALS04547.1"/>
    <property type="molecule type" value="mRNA"/>
</dbReference>
<sequence>MMEKNDCNSNYASLLWQCASTLSSVKSILNRTNINSARYYKIAYIDHARGIIESEVDDPATHEQDTGDDLQLMEEEHDAFLVDQDAAPADCMLGEGSESQLYAEDFAYPAYPVHFY</sequence>